<dbReference type="Proteomes" id="UP001269400">
    <property type="component" value="Unassembled WGS sequence"/>
</dbReference>
<accession>A0AAX6NC71</accession>
<evidence type="ECO:0000313" key="2">
    <source>
        <dbReference type="Proteomes" id="UP001269400"/>
    </source>
</evidence>
<proteinExistence type="predicted"/>
<reference evidence="1" key="2">
    <citation type="submission" date="2022-12" db="EMBL/GenBank/DDBJ databases">
        <authorList>
            <person name="Dechsakulwatana C."/>
            <person name="Rungsihiranrut A."/>
            <person name="Muangchinda C."/>
            <person name="Ningthoujam R."/>
            <person name="Klankeo P."/>
            <person name="Pinyakong O."/>
        </authorList>
    </citation>
    <scope>NUCLEOTIDE SEQUENCE</scope>
    <source>
        <strain evidence="1">TL01-2</strain>
    </source>
</reference>
<protein>
    <recommendedName>
        <fullName evidence="3">Helix-turn-helix domain-containing protein</fullName>
    </recommendedName>
</protein>
<name>A0AAX6NC71_PRIAR</name>
<sequence>MFVNDKKVAIAYGVPVETVRKWVDTKYISGNRKEDGSYEIVEKEFNFLMEMEKVREQVLKEFLNEGPLEIHI</sequence>
<organism evidence="1 2">
    <name type="scientific">Priestia aryabhattai</name>
    <name type="common">Bacillus aryabhattai</name>
    <dbReference type="NCBI Taxonomy" id="412384"/>
    <lineage>
        <taxon>Bacteria</taxon>
        <taxon>Bacillati</taxon>
        <taxon>Bacillota</taxon>
        <taxon>Bacilli</taxon>
        <taxon>Bacillales</taxon>
        <taxon>Bacillaceae</taxon>
        <taxon>Priestia</taxon>
    </lineage>
</organism>
<dbReference type="RefSeq" id="WP_316910727.1">
    <property type="nucleotide sequence ID" value="NZ_JAPTGD010000002.1"/>
</dbReference>
<reference evidence="1" key="1">
    <citation type="journal article" date="2022" name="J Environ Chem Eng">
        <title>Biodegradation of petroleum oil using a constructed nonpathogenic and heavy metal-tolerant bacterial consortium isolated from marine sponges.</title>
        <authorList>
            <person name="Dechsakulwatana C."/>
            <person name="Rungsihiranrut A."/>
            <person name="Muangchinda C."/>
            <person name="Ningthoujam R."/>
            <person name="Klankeo P."/>
            <person name="Pinyakong O."/>
        </authorList>
    </citation>
    <scope>NUCLEOTIDE SEQUENCE</scope>
    <source>
        <strain evidence="1">TL01-2</strain>
    </source>
</reference>
<dbReference type="AlphaFoldDB" id="A0AAX6NC71"/>
<dbReference type="EMBL" id="JAPTGD010000002">
    <property type="protein sequence ID" value="MDU9693501.1"/>
    <property type="molecule type" value="Genomic_DNA"/>
</dbReference>
<gene>
    <name evidence="1" type="ORF">O0Q50_20200</name>
</gene>
<evidence type="ECO:0000313" key="1">
    <source>
        <dbReference type="EMBL" id="MDU9693501.1"/>
    </source>
</evidence>
<comment type="caution">
    <text evidence="1">The sequence shown here is derived from an EMBL/GenBank/DDBJ whole genome shotgun (WGS) entry which is preliminary data.</text>
</comment>
<evidence type="ECO:0008006" key="3">
    <source>
        <dbReference type="Google" id="ProtNLM"/>
    </source>
</evidence>